<evidence type="ECO:0000313" key="4">
    <source>
        <dbReference type="EMBL" id="SBS81821.1"/>
    </source>
</evidence>
<dbReference type="EMBL" id="LT594623">
    <property type="protein sequence ID" value="SBT87201.1"/>
    <property type="molecule type" value="Genomic_DNA"/>
</dbReference>
<sequence length="923" mass="109122">MFFRKSAKLLLVNSRATALSLAKNYNFISNLRYYLCDYLLEEHVGINHFMSDLLVVNNEEKKLDLKKREDLECVFKYKCEDFHVYEIEKNKNVLNLKYVKRKILDGDVIKNKDANRIRKLRSEDELQDPCEEGRRDNGEGNSKRSVVITNTNCMNSLSEKEEIECYYIAKLYCENKIYDEKKEWISFILYKVNKDTQEAIREISKYSDIAIKDFHYSGFKDKRSVSTQVITTSRSNMKKIICIRNEYLKKKNKKILICNIEKVDKKIELGEHCGNHFIVVLRNVQTNKDYLRSRLSVIKKYGFINYFGMQRFGGYKNTFNKGKALICRNYKEYINFVLDPHIFENKIFYGNIIKDNVTLCLKNACNIYQRKKNATFAFQYFVQRMNKILRKNNVIPSSKLNNHLCINKYLCSYMTNSEYEAFILLRNLYMCEKNNKRGAFSNIERDDTAEQHHLVNSFNINLNLNFISAGGREEKNRHLITGQINCRHIKQKEYNFYKNEKTCVKGISMETRRFHMHSYSAKIFNMLTSYRLENFGVKLTCGDYVFTKKIQPEIAETKNQHNYITMLYDHNNHLDDLNIYNVVLPILGTLPNRLSYLNIFKQFYRKYLGQKVRIVFLEILLYLIYTLHEDNLFSAHCNVLIDNYVNNLIAKNRKNINQSIMLASQNILTRVVPIKQTLYIIKKFDTYINSFEYEYGMTCVFRNVVVLPKNLYYCFCDYNEPKVKFVSDLYADNFINNKILNMQEENKDNFNINGTCNTDKQGTHDGVIDNTHRESFAYNIVEKSEKLNSNNNHLMEYSNCNDENVHTQMDGKVKSIHCTSLKRKDEHIDPVNFPKDILAPCRNKGWWKKKERTYTYNFSALILSFNLNSSTYATMLVRELYGKRNELLVHNLIKNCQNYDKKIESLRQGKEGRGNSRASKMKN</sequence>
<evidence type="ECO:0000313" key="6">
    <source>
        <dbReference type="Proteomes" id="UP000078597"/>
    </source>
</evidence>
<dbReference type="Gene3D" id="3.30.2350.20">
    <property type="entry name" value="TruD, catalytic domain"/>
    <property type="match status" value="3"/>
</dbReference>
<dbReference type="EC" id="5.4.99.12" evidence="5"/>
<dbReference type="GO" id="GO:0003723">
    <property type="term" value="F:RNA binding"/>
    <property type="evidence" value="ECO:0007669"/>
    <property type="project" value="InterPro"/>
</dbReference>
<dbReference type="PIRSF" id="PIRSF037016">
    <property type="entry name" value="Pseudouridin_synth_euk_prd"/>
    <property type="match status" value="1"/>
</dbReference>
<name>A0A1A8VR80_PLAMA</name>
<dbReference type="AlphaFoldDB" id="A0A1A8VR80"/>
<evidence type="ECO:0000313" key="5">
    <source>
        <dbReference type="EMBL" id="SBT87201.1"/>
    </source>
</evidence>
<dbReference type="InterPro" id="IPR042214">
    <property type="entry name" value="TruD_catalytic"/>
</dbReference>
<comment type="similarity">
    <text evidence="1">Belongs to the pseudouridine synthase TruD family.</text>
</comment>
<evidence type="ECO:0000259" key="3">
    <source>
        <dbReference type="PROSITE" id="PS50984"/>
    </source>
</evidence>
<proteinExistence type="inferred from homology"/>
<dbReference type="PROSITE" id="PS50984">
    <property type="entry name" value="TRUD"/>
    <property type="match status" value="1"/>
</dbReference>
<keyword evidence="7" id="KW-1185">Reference proteome</keyword>
<evidence type="ECO:0000313" key="7">
    <source>
        <dbReference type="Proteomes" id="UP000219813"/>
    </source>
</evidence>
<dbReference type="GO" id="GO:0001522">
    <property type="term" value="P:pseudouridine synthesis"/>
    <property type="evidence" value="ECO:0007669"/>
    <property type="project" value="InterPro"/>
</dbReference>
<dbReference type="EMBL" id="FLQW01000096">
    <property type="protein sequence ID" value="SBS81821.1"/>
    <property type="molecule type" value="Genomic_DNA"/>
</dbReference>
<dbReference type="PANTHER" id="PTHR13326:SF21">
    <property type="entry name" value="PSEUDOURIDYLATE SYNTHASE PUS7L"/>
    <property type="match status" value="1"/>
</dbReference>
<dbReference type="InterPro" id="IPR020103">
    <property type="entry name" value="PsdUridine_synth_cat_dom_sf"/>
</dbReference>
<feature type="domain" description="TRUD" evidence="3">
    <location>
        <begin position="302"/>
        <end position="642"/>
    </location>
</feature>
<dbReference type="KEGG" id="pmal:PMUG01_02024700"/>
<dbReference type="Proteomes" id="UP000078597">
    <property type="component" value="Unassembled WGS sequence"/>
</dbReference>
<dbReference type="OMA" id="CQYKEPK"/>
<evidence type="ECO:0000256" key="1">
    <source>
        <dbReference type="ARBA" id="ARBA00007953"/>
    </source>
</evidence>
<gene>
    <name evidence="5" type="primary">PmUG01_02024700</name>
    <name evidence="4" type="ORF">PMALA_001920</name>
    <name evidence="5" type="ORF">PMUG01_02024700</name>
</gene>
<reference evidence="6" key="2">
    <citation type="submission" date="2016-05" db="EMBL/GenBank/DDBJ databases">
        <authorList>
            <person name="Naeem Raeece"/>
        </authorList>
    </citation>
    <scope>NUCLEOTIDE SEQUENCE [LARGE SCALE GENOMIC DNA]</scope>
</reference>
<reference evidence="4" key="1">
    <citation type="submission" date="2016-05" db="EMBL/GenBank/DDBJ databases">
        <authorList>
            <person name="Lavstsen T."/>
            <person name="Jespersen J.S."/>
        </authorList>
    </citation>
    <scope>NUCLEOTIDE SEQUENCE [LARGE SCALE GENOMIC DNA]</scope>
</reference>
<dbReference type="GO" id="GO:0160147">
    <property type="term" value="F:tRNA pseudouridine(38-40) synthase activity"/>
    <property type="evidence" value="ECO:0007669"/>
    <property type="project" value="UniProtKB-EC"/>
</dbReference>
<organism evidence="4 6">
    <name type="scientific">Plasmodium malariae</name>
    <dbReference type="NCBI Taxonomy" id="5858"/>
    <lineage>
        <taxon>Eukaryota</taxon>
        <taxon>Sar</taxon>
        <taxon>Alveolata</taxon>
        <taxon>Apicomplexa</taxon>
        <taxon>Aconoidasida</taxon>
        <taxon>Haemosporida</taxon>
        <taxon>Plasmodiidae</taxon>
        <taxon>Plasmodium</taxon>
        <taxon>Plasmodium (Plasmodium)</taxon>
    </lineage>
</organism>
<keyword evidence="2 5" id="KW-0413">Isomerase</keyword>
<dbReference type="GeneID" id="39866650"/>
<dbReference type="OrthoDB" id="447290at2759"/>
<dbReference type="Proteomes" id="UP000219813">
    <property type="component" value="Chromosome 2"/>
</dbReference>
<evidence type="ECO:0000256" key="2">
    <source>
        <dbReference type="ARBA" id="ARBA00023235"/>
    </source>
</evidence>
<accession>A0A1A8VR80</accession>
<protein>
    <submittedName>
        <fullName evidence="4">tRNA pseudouridine synthase D, putative</fullName>
        <ecNumber evidence="5">5.4.99.12</ecNumber>
    </submittedName>
</protein>
<dbReference type="SUPFAM" id="SSF55120">
    <property type="entry name" value="Pseudouridine synthase"/>
    <property type="match status" value="1"/>
</dbReference>
<dbReference type="VEuPathDB" id="PlasmoDB:PmUG01_02024700"/>
<reference evidence="5 7" key="3">
    <citation type="submission" date="2016-06" db="EMBL/GenBank/DDBJ databases">
        <authorList>
            <consortium name="Pathogen Informatics"/>
        </authorList>
    </citation>
    <scope>NUCLEOTIDE SEQUENCE [LARGE SCALE GENOMIC DNA]</scope>
</reference>
<dbReference type="RefSeq" id="XP_028860259.1">
    <property type="nucleotide sequence ID" value="XM_029008728.1"/>
</dbReference>
<dbReference type="Pfam" id="PF01142">
    <property type="entry name" value="TruD"/>
    <property type="match status" value="1"/>
</dbReference>
<dbReference type="GO" id="GO:0005634">
    <property type="term" value="C:nucleus"/>
    <property type="evidence" value="ECO:0007669"/>
    <property type="project" value="TreeGrafter"/>
</dbReference>
<dbReference type="InterPro" id="IPR001656">
    <property type="entry name" value="PsdUridine_synth_TruD"/>
</dbReference>
<dbReference type="PANTHER" id="PTHR13326">
    <property type="entry name" value="TRNA PSEUDOURIDINE SYNTHASE D"/>
    <property type="match status" value="1"/>
</dbReference>
<dbReference type="InterPro" id="IPR011760">
    <property type="entry name" value="PsdUridine_synth_TruD_insert"/>
</dbReference>